<sequence length="118" mass="13031">MLEDCELAAGWSLLLTCQIFGGENQFTRVLGMPTPSPPLDDLRLARAFPLFVRTSLDFARPLIQGLAFDLQKFPLGLTGETMSPTATPSHRLSLVISVSVGERTCGQQDRKRLCHVMQ</sequence>
<gene>
    <name evidence="1" type="ORF">C0Q70_13537</name>
</gene>
<accession>A0A2T7NXK6</accession>
<keyword evidence="2" id="KW-1185">Reference proteome</keyword>
<dbReference type="Proteomes" id="UP000245119">
    <property type="component" value="Linkage Group LG8"/>
</dbReference>
<dbReference type="OrthoDB" id="2129233at2759"/>
<dbReference type="AlphaFoldDB" id="A0A2T7NXK6"/>
<protein>
    <submittedName>
        <fullName evidence="1">Uncharacterized protein</fullName>
    </submittedName>
</protein>
<evidence type="ECO:0000313" key="2">
    <source>
        <dbReference type="Proteomes" id="UP000245119"/>
    </source>
</evidence>
<dbReference type="EMBL" id="PZQS01000008">
    <property type="protein sequence ID" value="PVD25873.1"/>
    <property type="molecule type" value="Genomic_DNA"/>
</dbReference>
<name>A0A2T7NXK6_POMCA</name>
<reference evidence="1 2" key="1">
    <citation type="submission" date="2018-04" db="EMBL/GenBank/DDBJ databases">
        <title>The genome of golden apple snail Pomacea canaliculata provides insight into stress tolerance and invasive adaptation.</title>
        <authorList>
            <person name="Liu C."/>
            <person name="Liu B."/>
            <person name="Ren Y."/>
            <person name="Zhang Y."/>
            <person name="Wang H."/>
            <person name="Li S."/>
            <person name="Jiang F."/>
            <person name="Yin L."/>
            <person name="Zhang G."/>
            <person name="Qian W."/>
            <person name="Fan W."/>
        </authorList>
    </citation>
    <scope>NUCLEOTIDE SEQUENCE [LARGE SCALE GENOMIC DNA]</scope>
    <source>
        <strain evidence="1">SZHN2017</strain>
        <tissue evidence="1">Muscle</tissue>
    </source>
</reference>
<comment type="caution">
    <text evidence="1">The sequence shown here is derived from an EMBL/GenBank/DDBJ whole genome shotgun (WGS) entry which is preliminary data.</text>
</comment>
<proteinExistence type="predicted"/>
<organism evidence="1 2">
    <name type="scientific">Pomacea canaliculata</name>
    <name type="common">Golden apple snail</name>
    <dbReference type="NCBI Taxonomy" id="400727"/>
    <lineage>
        <taxon>Eukaryota</taxon>
        <taxon>Metazoa</taxon>
        <taxon>Spiralia</taxon>
        <taxon>Lophotrochozoa</taxon>
        <taxon>Mollusca</taxon>
        <taxon>Gastropoda</taxon>
        <taxon>Caenogastropoda</taxon>
        <taxon>Architaenioglossa</taxon>
        <taxon>Ampullarioidea</taxon>
        <taxon>Ampullariidae</taxon>
        <taxon>Pomacea</taxon>
    </lineage>
</organism>
<evidence type="ECO:0000313" key="1">
    <source>
        <dbReference type="EMBL" id="PVD25873.1"/>
    </source>
</evidence>